<evidence type="ECO:0000256" key="7">
    <source>
        <dbReference type="ARBA" id="ARBA00022842"/>
    </source>
</evidence>
<dbReference type="SMR" id="B6YX36"/>
<dbReference type="PATRIC" id="fig|523850.10.peg.1168"/>
<protein>
    <recommendedName>
        <fullName evidence="3">phosphoserine phosphatase</fullName>
        <ecNumber evidence="3">3.1.3.3</ecNumber>
    </recommendedName>
</protein>
<dbReference type="InterPro" id="IPR050582">
    <property type="entry name" value="HAD-like_SerB"/>
</dbReference>
<evidence type="ECO:0000256" key="2">
    <source>
        <dbReference type="ARBA" id="ARBA00005135"/>
    </source>
</evidence>
<name>B6YX36_THEON</name>
<dbReference type="SUPFAM" id="SSF56784">
    <property type="entry name" value="HAD-like"/>
    <property type="match status" value="1"/>
</dbReference>
<evidence type="ECO:0000256" key="1">
    <source>
        <dbReference type="ARBA" id="ARBA00001946"/>
    </source>
</evidence>
<dbReference type="eggNOG" id="arCOG01158">
    <property type="taxonomic scope" value="Archaea"/>
</dbReference>
<dbReference type="PANTHER" id="PTHR43344:SF2">
    <property type="entry name" value="PHOSPHOSERINE PHOSPHATASE"/>
    <property type="match status" value="1"/>
</dbReference>
<dbReference type="Gene3D" id="1.10.150.210">
    <property type="entry name" value="Phosphoserine phosphatase, domain 2"/>
    <property type="match status" value="1"/>
</dbReference>
<evidence type="ECO:0000256" key="3">
    <source>
        <dbReference type="ARBA" id="ARBA00012640"/>
    </source>
</evidence>
<dbReference type="GeneID" id="7018183"/>
<organism evidence="9 10">
    <name type="scientific">Thermococcus onnurineus (strain NA1)</name>
    <dbReference type="NCBI Taxonomy" id="523850"/>
    <lineage>
        <taxon>Archaea</taxon>
        <taxon>Methanobacteriati</taxon>
        <taxon>Methanobacteriota</taxon>
        <taxon>Thermococci</taxon>
        <taxon>Thermococcales</taxon>
        <taxon>Thermococcaceae</taxon>
        <taxon>Thermococcus</taxon>
    </lineage>
</organism>
<keyword evidence="5" id="KW-0479">Metal-binding</keyword>
<dbReference type="EMBL" id="CP000855">
    <property type="protein sequence ID" value="ACJ16649.1"/>
    <property type="molecule type" value="Genomic_DNA"/>
</dbReference>
<keyword evidence="11 12" id="KW-0002">3D-structure</keyword>
<dbReference type="GO" id="GO:0000287">
    <property type="term" value="F:magnesium ion binding"/>
    <property type="evidence" value="ECO:0007669"/>
    <property type="project" value="TreeGrafter"/>
</dbReference>
<dbReference type="GO" id="GO:0036424">
    <property type="term" value="F:L-phosphoserine phosphatase activity"/>
    <property type="evidence" value="ECO:0007669"/>
    <property type="project" value="TreeGrafter"/>
</dbReference>
<evidence type="ECO:0000313" key="10">
    <source>
        <dbReference type="Proteomes" id="UP000002727"/>
    </source>
</evidence>
<dbReference type="InterPro" id="IPR023214">
    <property type="entry name" value="HAD_sf"/>
</dbReference>
<dbReference type="Pfam" id="PF00702">
    <property type="entry name" value="Hydrolase"/>
    <property type="match status" value="1"/>
</dbReference>
<comment type="cofactor">
    <cofactor evidence="1">
        <name>Mg(2+)</name>
        <dbReference type="ChEBI" id="CHEBI:18420"/>
    </cofactor>
</comment>
<dbReference type="Proteomes" id="UP000002727">
    <property type="component" value="Chromosome"/>
</dbReference>
<gene>
    <name evidence="9" type="ordered locus">TON_1161</name>
</gene>
<dbReference type="EvolutionaryTrace" id="B6YX36"/>
<dbReference type="PANTHER" id="PTHR43344">
    <property type="entry name" value="PHOSPHOSERINE PHOSPHATASE"/>
    <property type="match status" value="1"/>
</dbReference>
<keyword evidence="6" id="KW-0378">Hydrolase</keyword>
<keyword evidence="4" id="KW-0028">Amino-acid biosynthesis</keyword>
<reference evidence="9 10" key="1">
    <citation type="journal article" date="2008" name="J. Bacteriol.">
        <title>The complete genome sequence of Thermococcus onnurineus NA1 reveals a mixed heterotrophic and carboxydotrophic metabolism.</title>
        <authorList>
            <person name="Lee H.S."/>
            <person name="Kang S.G."/>
            <person name="Bae S.S."/>
            <person name="Lim J.K."/>
            <person name="Cho Y."/>
            <person name="Kim Y.J."/>
            <person name="Jeon J.H."/>
            <person name="Cha S.S."/>
            <person name="Kwon K.K."/>
            <person name="Kim H.T."/>
            <person name="Park C.J."/>
            <person name="Lee H.W."/>
            <person name="Kim S.I."/>
            <person name="Chun J."/>
            <person name="Colwell R.R."/>
            <person name="Kim S.J."/>
            <person name="Lee J.H."/>
        </authorList>
    </citation>
    <scope>NUCLEOTIDE SEQUENCE [LARGE SCALE GENOMIC DNA]</scope>
    <source>
        <strain evidence="9 10">NA1</strain>
    </source>
</reference>
<evidence type="ECO:0007829" key="11">
    <source>
        <dbReference type="PDB" id="4AP9"/>
    </source>
</evidence>
<accession>B6YX36</accession>
<dbReference type="GO" id="GO:0005737">
    <property type="term" value="C:cytoplasm"/>
    <property type="evidence" value="ECO:0007669"/>
    <property type="project" value="TreeGrafter"/>
</dbReference>
<dbReference type="AlphaFoldDB" id="B6YX36"/>
<dbReference type="GO" id="GO:0006564">
    <property type="term" value="P:L-serine biosynthetic process"/>
    <property type="evidence" value="ECO:0007669"/>
    <property type="project" value="UniProtKB-KW"/>
</dbReference>
<dbReference type="EC" id="3.1.3.3" evidence="3"/>
<dbReference type="KEGG" id="ton:TON_1161"/>
<evidence type="ECO:0000256" key="8">
    <source>
        <dbReference type="ARBA" id="ARBA00023299"/>
    </source>
</evidence>
<sequence length="194" mass="22238">MKKVAVIDIEGTLTDFEFWREMARITGKREIEELLEKGLSGEVEWLDSLLKRVGLIRGIDEGTFLRTREKVNVSPEARELVETLREKGFKVVLISGSFEEVLEPFKELGDEFMANRAIFEDGKFQGIRLRFRDKGEFLKRFRDGFILAMGDGYADAKMFERADMGIAVGREIPGADLLVKDLKELVDFIKNLKP</sequence>
<dbReference type="STRING" id="523850.TON_1161"/>
<dbReference type="PDBsum" id="4B6J"/>
<proteinExistence type="evidence at protein level"/>
<dbReference type="PDB" id="4AP9">
    <property type="method" value="X-ray"/>
    <property type="resolution" value="1.78 A"/>
    <property type="chains" value="A/B/C/D=1-194"/>
</dbReference>
<keyword evidence="10" id="KW-1185">Reference proteome</keyword>
<evidence type="ECO:0007829" key="12">
    <source>
        <dbReference type="PDB" id="4B6J"/>
    </source>
</evidence>
<dbReference type="NCBIfam" id="TIGR01488">
    <property type="entry name" value="HAD-SF-IB"/>
    <property type="match status" value="1"/>
</dbReference>
<evidence type="ECO:0000256" key="5">
    <source>
        <dbReference type="ARBA" id="ARBA00022723"/>
    </source>
</evidence>
<dbReference type="PDBsum" id="4AP9"/>
<comment type="pathway">
    <text evidence="2">Amino-acid biosynthesis; L-serine biosynthesis; L-serine from 3-phospho-D-glycerate: step 3/3.</text>
</comment>
<dbReference type="OrthoDB" id="10041at2157"/>
<dbReference type="BRENDA" id="3.1.3.3">
    <property type="organism ID" value="9350"/>
</dbReference>
<dbReference type="InterPro" id="IPR036412">
    <property type="entry name" value="HAD-like_sf"/>
</dbReference>
<keyword evidence="7" id="KW-0460">Magnesium</keyword>
<keyword evidence="8" id="KW-0718">Serine biosynthesis</keyword>
<evidence type="ECO:0000256" key="6">
    <source>
        <dbReference type="ARBA" id="ARBA00022801"/>
    </source>
</evidence>
<dbReference type="HOGENOM" id="CLU_036368_4_5_2"/>
<dbReference type="Gene3D" id="3.40.50.1000">
    <property type="entry name" value="HAD superfamily/HAD-like"/>
    <property type="match status" value="1"/>
</dbReference>
<evidence type="ECO:0000313" key="9">
    <source>
        <dbReference type="EMBL" id="ACJ16649.1"/>
    </source>
</evidence>
<reference evidence="11 12" key="2">
    <citation type="journal article" date="2013" name="Proteins">
        <title>Identification of a novel ligand binding site in phosphoserine phosphatase from the hyperthermophilic archaeon Thermococcus onnurineus.</title>
        <authorList>
            <person name="Jung T.Y."/>
            <person name="Kim Y.S."/>
            <person name="Oh B.H."/>
            <person name="Woo E."/>
        </authorList>
    </citation>
    <scope>X-RAY CRYSTALLOGRAPHY (1.78 ANGSTROMS)</scope>
</reference>
<dbReference type="PDB" id="4B6J">
    <property type="method" value="X-ray"/>
    <property type="resolution" value="3.34 A"/>
    <property type="chains" value="A/B/C/D=1-194"/>
</dbReference>
<evidence type="ECO:0000256" key="4">
    <source>
        <dbReference type="ARBA" id="ARBA00022605"/>
    </source>
</evidence>
<dbReference type="RefSeq" id="WP_012572121.1">
    <property type="nucleotide sequence ID" value="NC_011529.1"/>
</dbReference>